<gene>
    <name evidence="1" type="ORF">QAD02_013088</name>
</gene>
<protein>
    <submittedName>
        <fullName evidence="1">Uncharacterized protein</fullName>
    </submittedName>
</protein>
<comment type="caution">
    <text evidence="1">The sequence shown here is derived from an EMBL/GenBank/DDBJ whole genome shotgun (WGS) entry which is preliminary data.</text>
</comment>
<accession>A0ACC2P1L0</accession>
<keyword evidence="2" id="KW-1185">Reference proteome</keyword>
<dbReference type="Proteomes" id="UP001239111">
    <property type="component" value="Chromosome 2"/>
</dbReference>
<proteinExistence type="predicted"/>
<sequence length="106" mass="11045">MELVSTSAPSPPPAAVASISALRVVPRTTLTAGSAAPQPTTAAATVNRSASSSVTMPIPGLARLMAAMTSANHQEFRALVTVAVTKPQSVHEQMYPAFFDKIRRAQ</sequence>
<evidence type="ECO:0000313" key="2">
    <source>
        <dbReference type="Proteomes" id="UP001239111"/>
    </source>
</evidence>
<organism evidence="1 2">
    <name type="scientific">Eretmocerus hayati</name>
    <dbReference type="NCBI Taxonomy" id="131215"/>
    <lineage>
        <taxon>Eukaryota</taxon>
        <taxon>Metazoa</taxon>
        <taxon>Ecdysozoa</taxon>
        <taxon>Arthropoda</taxon>
        <taxon>Hexapoda</taxon>
        <taxon>Insecta</taxon>
        <taxon>Pterygota</taxon>
        <taxon>Neoptera</taxon>
        <taxon>Endopterygota</taxon>
        <taxon>Hymenoptera</taxon>
        <taxon>Apocrita</taxon>
        <taxon>Proctotrupomorpha</taxon>
        <taxon>Chalcidoidea</taxon>
        <taxon>Aphelinidae</taxon>
        <taxon>Aphelininae</taxon>
        <taxon>Eretmocerus</taxon>
    </lineage>
</organism>
<evidence type="ECO:0000313" key="1">
    <source>
        <dbReference type="EMBL" id="KAJ8677301.1"/>
    </source>
</evidence>
<dbReference type="EMBL" id="CM056742">
    <property type="protein sequence ID" value="KAJ8677301.1"/>
    <property type="molecule type" value="Genomic_DNA"/>
</dbReference>
<reference evidence="1" key="1">
    <citation type="submission" date="2023-04" db="EMBL/GenBank/DDBJ databases">
        <title>A chromosome-level genome assembly of the parasitoid wasp Eretmocerus hayati.</title>
        <authorList>
            <person name="Zhong Y."/>
            <person name="Liu S."/>
            <person name="Liu Y."/>
        </authorList>
    </citation>
    <scope>NUCLEOTIDE SEQUENCE</scope>
    <source>
        <strain evidence="1">ZJU_SS_LIU_2023</strain>
    </source>
</reference>
<name>A0ACC2P1L0_9HYME</name>